<dbReference type="Pfam" id="PF01753">
    <property type="entry name" value="zf-MYND"/>
    <property type="match status" value="1"/>
</dbReference>
<dbReference type="PANTHER" id="PTHR12298:SF4">
    <property type="entry name" value="PROGRAMMED CELL DEATH PROTEIN 2"/>
    <property type="match status" value="1"/>
</dbReference>
<dbReference type="PANTHER" id="PTHR12298">
    <property type="entry name" value="PCDC2 PROGRAMMED CELL DEATH PROTEIN 2 -RELATED"/>
    <property type="match status" value="1"/>
</dbReference>
<accession>A0A1I7XVG1</accession>
<evidence type="ECO:0000256" key="1">
    <source>
        <dbReference type="ARBA" id="ARBA00022723"/>
    </source>
</evidence>
<organism evidence="6 7">
    <name type="scientific">Steinernema glaseri</name>
    <dbReference type="NCBI Taxonomy" id="37863"/>
    <lineage>
        <taxon>Eukaryota</taxon>
        <taxon>Metazoa</taxon>
        <taxon>Ecdysozoa</taxon>
        <taxon>Nematoda</taxon>
        <taxon>Chromadorea</taxon>
        <taxon>Rhabditida</taxon>
        <taxon>Tylenchina</taxon>
        <taxon>Panagrolaimomorpha</taxon>
        <taxon>Strongyloidoidea</taxon>
        <taxon>Steinernematidae</taxon>
        <taxon>Steinernema</taxon>
    </lineage>
</organism>
<keyword evidence="3" id="KW-0862">Zinc</keyword>
<feature type="domain" description="MYND-type" evidence="5">
    <location>
        <begin position="157"/>
        <end position="195"/>
    </location>
</feature>
<dbReference type="InterPro" id="IPR002893">
    <property type="entry name" value="Znf_MYND"/>
</dbReference>
<name>A0A1I7XVG1_9BILA</name>
<keyword evidence="1" id="KW-0479">Metal-binding</keyword>
<evidence type="ECO:0000313" key="7">
    <source>
        <dbReference type="WBParaSite" id="L893_g10002.t1"/>
    </source>
</evidence>
<evidence type="ECO:0000259" key="5">
    <source>
        <dbReference type="PROSITE" id="PS50865"/>
    </source>
</evidence>
<dbReference type="GO" id="GO:0008270">
    <property type="term" value="F:zinc ion binding"/>
    <property type="evidence" value="ECO:0007669"/>
    <property type="project" value="UniProtKB-KW"/>
</dbReference>
<dbReference type="WBParaSite" id="L893_g10002.t1">
    <property type="protein sequence ID" value="L893_g10002.t1"/>
    <property type="gene ID" value="L893_g10002"/>
</dbReference>
<dbReference type="AlphaFoldDB" id="A0A1I7XVG1"/>
<dbReference type="GO" id="GO:0005634">
    <property type="term" value="C:nucleus"/>
    <property type="evidence" value="ECO:0007669"/>
    <property type="project" value="TreeGrafter"/>
</dbReference>
<dbReference type="SUPFAM" id="SSF144232">
    <property type="entry name" value="HIT/MYND zinc finger-like"/>
    <property type="match status" value="1"/>
</dbReference>
<keyword evidence="2 4" id="KW-0863">Zinc-finger</keyword>
<dbReference type="GO" id="GO:0005737">
    <property type="term" value="C:cytoplasm"/>
    <property type="evidence" value="ECO:0007669"/>
    <property type="project" value="InterPro"/>
</dbReference>
<evidence type="ECO:0000313" key="6">
    <source>
        <dbReference type="Proteomes" id="UP000095287"/>
    </source>
</evidence>
<sequence>MGSEEPTVILGFGSVLENSELYRLKSHYFPTGKVGGKPAWLNPKNLPAQEDICCPSCSKDMAFLAQLYCPLDLAEDTFHRAIFVFLCRNPNCSKVILNAQNPYLIPKLQMNDASNFRVFRCQLPRENDFYGMEALNPETDVDVPNPFFDEKTYPHLCEICGCSASKKCAKCQEVWYCSRDHQAIDWSLCGHKTTCGKPKPEANDVEMQEEEGKEFALPEKSKPLNPFVFPEYIIDTETEYISRGVLEHIINEANEDDAESDGEEDQKELAKRMKEMKKIETSEEISTNDVEEVEESASTKDKSFQIFQKVISRYADQIVRYSRGGKPLLATDFAPAPKNVPNCENCGAERIFELQLTPHLLSLIDVDSLGHSIDWATVLVYTCSESCSIKEFGYTKEFVFKQDFELLKDDSQPVEEEEE</sequence>
<proteinExistence type="predicted"/>
<evidence type="ECO:0000256" key="2">
    <source>
        <dbReference type="ARBA" id="ARBA00022771"/>
    </source>
</evidence>
<evidence type="ECO:0000256" key="4">
    <source>
        <dbReference type="PROSITE-ProRule" id="PRU00134"/>
    </source>
</evidence>
<protein>
    <submittedName>
        <fullName evidence="7">MYND-type domain-containing protein</fullName>
    </submittedName>
</protein>
<dbReference type="InterPro" id="IPR007320">
    <property type="entry name" value="PDCD2_C"/>
</dbReference>
<dbReference type="Proteomes" id="UP000095287">
    <property type="component" value="Unplaced"/>
</dbReference>
<dbReference type="PROSITE" id="PS50865">
    <property type="entry name" value="ZF_MYND_2"/>
    <property type="match status" value="1"/>
</dbReference>
<evidence type="ECO:0000256" key="3">
    <source>
        <dbReference type="ARBA" id="ARBA00022833"/>
    </source>
</evidence>
<keyword evidence="6" id="KW-1185">Reference proteome</keyword>
<reference evidence="7" key="1">
    <citation type="submission" date="2016-11" db="UniProtKB">
        <authorList>
            <consortium name="WormBaseParasite"/>
        </authorList>
    </citation>
    <scope>IDENTIFICATION</scope>
</reference>
<dbReference type="Gene3D" id="6.10.140.2220">
    <property type="match status" value="1"/>
</dbReference>
<dbReference type="Pfam" id="PF04194">
    <property type="entry name" value="PDCD2_C"/>
    <property type="match status" value="1"/>
</dbReference>